<dbReference type="Ensembl" id="ENSEBUT00000017064.1">
    <property type="protein sequence ID" value="ENSEBUP00000016488.1"/>
    <property type="gene ID" value="ENSEBUG00000010351.1"/>
</dbReference>
<reference evidence="12" key="2">
    <citation type="submission" date="2025-09" db="UniProtKB">
        <authorList>
            <consortium name="Ensembl"/>
        </authorList>
    </citation>
    <scope>IDENTIFICATION</scope>
</reference>
<evidence type="ECO:0000256" key="3">
    <source>
        <dbReference type="ARBA" id="ARBA00022801"/>
    </source>
</evidence>
<dbReference type="SUPFAM" id="SSF51445">
    <property type="entry name" value="(Trans)glycosidases"/>
    <property type="match status" value="1"/>
</dbReference>
<comment type="similarity">
    <text evidence="1 8">Belongs to the glycosyl hydrolase 35 family.</text>
</comment>
<dbReference type="Pfam" id="PF21317">
    <property type="entry name" value="BetaGal_ABD_1"/>
    <property type="match status" value="1"/>
</dbReference>
<feature type="domain" description="Beta-galactosidase galactose-binding" evidence="11">
    <location>
        <begin position="512"/>
        <end position="572"/>
    </location>
</feature>
<feature type="domain" description="Glycoside hydrolase 35 catalytic" evidence="9">
    <location>
        <begin position="18"/>
        <end position="333"/>
    </location>
</feature>
<keyword evidence="3 7" id="KW-0378">Hydrolase</keyword>
<feature type="active site" description="Nucleophile" evidence="6">
    <location>
        <position position="243"/>
    </location>
</feature>
<evidence type="ECO:0000313" key="13">
    <source>
        <dbReference type="Proteomes" id="UP000694388"/>
    </source>
</evidence>
<dbReference type="Gene3D" id="3.20.20.80">
    <property type="entry name" value="Glycosidases"/>
    <property type="match status" value="1"/>
</dbReference>
<dbReference type="PANTHER" id="PTHR23421">
    <property type="entry name" value="BETA-GALACTOSIDASE RELATED"/>
    <property type="match status" value="1"/>
</dbReference>
<keyword evidence="2" id="KW-0732">Signal</keyword>
<dbReference type="GeneTree" id="ENSGT00950000182942"/>
<dbReference type="GO" id="GO:0004565">
    <property type="term" value="F:beta-galactosidase activity"/>
    <property type="evidence" value="ECO:0007669"/>
    <property type="project" value="UniProtKB-EC"/>
</dbReference>
<protein>
    <recommendedName>
        <fullName evidence="7">Beta-galactosidase</fullName>
        <ecNumber evidence="7">3.2.1.23</ecNumber>
    </recommendedName>
</protein>
<evidence type="ECO:0000313" key="12">
    <source>
        <dbReference type="Ensembl" id="ENSEBUP00000016488.1"/>
    </source>
</evidence>
<comment type="catalytic activity">
    <reaction evidence="7">
        <text>Hydrolysis of terminal non-reducing beta-D-galactose residues in beta-D-galactosides.</text>
        <dbReference type="EC" id="3.2.1.23"/>
    </reaction>
</comment>
<keyword evidence="4" id="KW-0325">Glycoprotein</keyword>
<reference evidence="12" key="1">
    <citation type="submission" date="2025-08" db="UniProtKB">
        <authorList>
            <consortium name="Ensembl"/>
        </authorList>
    </citation>
    <scope>IDENTIFICATION</scope>
</reference>
<evidence type="ECO:0000256" key="5">
    <source>
        <dbReference type="ARBA" id="ARBA00023295"/>
    </source>
</evidence>
<dbReference type="FunFam" id="2.60.120.260:FF:000021">
    <property type="entry name" value="Beta-galactosidase"/>
    <property type="match status" value="1"/>
</dbReference>
<evidence type="ECO:0000256" key="1">
    <source>
        <dbReference type="ARBA" id="ARBA00009809"/>
    </source>
</evidence>
<dbReference type="Pfam" id="PF21467">
    <property type="entry name" value="BetaGal_gal-bd"/>
    <property type="match status" value="1"/>
</dbReference>
<evidence type="ECO:0000256" key="6">
    <source>
        <dbReference type="PIRSR" id="PIRSR006336-1"/>
    </source>
</evidence>
<organism evidence="12 13">
    <name type="scientific">Eptatretus burgeri</name>
    <name type="common">Inshore hagfish</name>
    <dbReference type="NCBI Taxonomy" id="7764"/>
    <lineage>
        <taxon>Eukaryota</taxon>
        <taxon>Metazoa</taxon>
        <taxon>Chordata</taxon>
        <taxon>Craniata</taxon>
        <taxon>Vertebrata</taxon>
        <taxon>Cyclostomata</taxon>
        <taxon>Myxini</taxon>
        <taxon>Myxiniformes</taxon>
        <taxon>Myxinidae</taxon>
        <taxon>Eptatretinae</taxon>
        <taxon>Eptatretus</taxon>
    </lineage>
</organism>
<dbReference type="InterPro" id="IPR026283">
    <property type="entry name" value="B-gal_1-like"/>
</dbReference>
<dbReference type="OMA" id="HERQYLH"/>
<evidence type="ECO:0000259" key="9">
    <source>
        <dbReference type="Pfam" id="PF01301"/>
    </source>
</evidence>
<dbReference type="EC" id="3.2.1.23" evidence="7"/>
<dbReference type="AlphaFoldDB" id="A0A8C4QKZ7"/>
<dbReference type="GO" id="GO:0005975">
    <property type="term" value="P:carbohydrate metabolic process"/>
    <property type="evidence" value="ECO:0007669"/>
    <property type="project" value="InterPro"/>
</dbReference>
<dbReference type="Proteomes" id="UP000694388">
    <property type="component" value="Unplaced"/>
</dbReference>
<evidence type="ECO:0000256" key="8">
    <source>
        <dbReference type="RuleBase" id="RU003679"/>
    </source>
</evidence>
<dbReference type="InterPro" id="IPR017853">
    <property type="entry name" value="GH"/>
</dbReference>
<dbReference type="Pfam" id="PF01301">
    <property type="entry name" value="Glyco_hydro_35"/>
    <property type="match status" value="1"/>
</dbReference>
<keyword evidence="13" id="KW-1185">Reference proteome</keyword>
<evidence type="ECO:0000259" key="10">
    <source>
        <dbReference type="Pfam" id="PF21317"/>
    </source>
</evidence>
<accession>A0A8C4QKZ7</accession>
<evidence type="ECO:0000256" key="2">
    <source>
        <dbReference type="ARBA" id="ARBA00022729"/>
    </source>
</evidence>
<dbReference type="FunFam" id="3.20.20.80:FF:000017">
    <property type="entry name" value="Beta-galactosidase"/>
    <property type="match status" value="1"/>
</dbReference>
<evidence type="ECO:0000259" key="11">
    <source>
        <dbReference type="Pfam" id="PF21467"/>
    </source>
</evidence>
<proteinExistence type="inferred from homology"/>
<dbReference type="InterPro" id="IPR048912">
    <property type="entry name" value="BetaGal1-like_ABD1"/>
</dbReference>
<dbReference type="PIRSF" id="PIRSF006336">
    <property type="entry name" value="B-gal"/>
    <property type="match status" value="1"/>
</dbReference>
<dbReference type="InterPro" id="IPR019801">
    <property type="entry name" value="Glyco_hydro_35_CS"/>
</dbReference>
<feature type="active site" description="Proton donor" evidence="6">
    <location>
        <position position="164"/>
    </location>
</feature>
<name>A0A8C4QKZ7_EPTBU</name>
<dbReference type="PRINTS" id="PR00742">
    <property type="entry name" value="GLHYDRLASE35"/>
</dbReference>
<evidence type="ECO:0000256" key="4">
    <source>
        <dbReference type="ARBA" id="ARBA00023180"/>
    </source>
</evidence>
<dbReference type="InterPro" id="IPR048913">
    <property type="entry name" value="BetaGal_gal-bd"/>
</dbReference>
<sequence length="622" mass="70138">MIPTHQQRSFGIDYDKNTFVKDGQPFRYISGSMHYARVPRPSWQDRLRKIRSTGVNTVQTYVPWNYHERTISTYSNLEDLNDFIALVNQTGLLIIVRPGPYICAEWDMGGLPAWLLKTPSIRLRSSDTDYVAAVDRWMAVLLPMIYPWLYQNGGPIIAVQVENEYGSYGCDANYLRHLLHLFRLHLGNDVLLFTSDEPKLKSLQCGSLQGLYSTINFGSDTNATEAFLLQRKMENKGPLVNSEFYTGWLDYWGHKHSTKASSMIAHALDTILSTGASVNMYMFEGGTNFGYWSGADYKTTFLPVTTSYDYDAPLSEAGDPTDKLFAIRDVIRKYIDEPLDPVPPPALKYPYGFVPMRLYNEVIELLHFLAPYPPVRSKYPIDFEQMNQSHGFLLYQTSLPKAFELHTPLKSSGIHDRAYVALNGTFQGVLERDGVGAVNVCGPKGARLDLLVENMGRIGFGHQIHEHKGIVSNVTLGGEILNRWFITSLDMEVPLPELHDMDRKPLPHSTGPAFYTGSFTLPRSVFTSPRDTFLRLQGWTKGFVWINGGNLGRYWSLGPQQTLYVPGSFLSPFLPNNVTILELEHSPCSSGTTRCLVRFIDQPILGVASQALLDQPSLPEIH</sequence>
<evidence type="ECO:0000256" key="7">
    <source>
        <dbReference type="RuleBase" id="RU000675"/>
    </source>
</evidence>
<dbReference type="InterPro" id="IPR031330">
    <property type="entry name" value="Gly_Hdrlase_35_cat"/>
</dbReference>
<dbReference type="Gene3D" id="2.60.120.260">
    <property type="entry name" value="Galactose-binding domain-like"/>
    <property type="match status" value="2"/>
</dbReference>
<feature type="domain" description="Beta-galactosidase 1-like first all-beta" evidence="10">
    <location>
        <begin position="380"/>
        <end position="489"/>
    </location>
</feature>
<dbReference type="InterPro" id="IPR001944">
    <property type="entry name" value="Glycoside_Hdrlase_35"/>
</dbReference>
<dbReference type="SUPFAM" id="SSF49785">
    <property type="entry name" value="Galactose-binding domain-like"/>
    <property type="match status" value="1"/>
</dbReference>
<dbReference type="PROSITE" id="PS01182">
    <property type="entry name" value="GLYCOSYL_HYDROL_F35"/>
    <property type="match status" value="1"/>
</dbReference>
<dbReference type="InterPro" id="IPR008979">
    <property type="entry name" value="Galactose-bd-like_sf"/>
</dbReference>
<keyword evidence="5 7" id="KW-0326">Glycosidase</keyword>